<feature type="compositionally biased region" description="Acidic residues" evidence="1">
    <location>
        <begin position="109"/>
        <end position="121"/>
    </location>
</feature>
<accession>A0A388JYG4</accession>
<evidence type="ECO:0000313" key="3">
    <source>
        <dbReference type="EMBL" id="GBG62743.1"/>
    </source>
</evidence>
<feature type="compositionally biased region" description="Basic and acidic residues" evidence="1">
    <location>
        <begin position="684"/>
        <end position="714"/>
    </location>
</feature>
<name>A0A388JYG4_CHABU</name>
<reference evidence="3 4" key="1">
    <citation type="journal article" date="2018" name="Cell">
        <title>The Chara Genome: Secondary Complexity and Implications for Plant Terrestrialization.</title>
        <authorList>
            <person name="Nishiyama T."/>
            <person name="Sakayama H."/>
            <person name="Vries J.D."/>
            <person name="Buschmann H."/>
            <person name="Saint-Marcoux D."/>
            <person name="Ullrich K.K."/>
            <person name="Haas F.B."/>
            <person name="Vanderstraeten L."/>
            <person name="Becker D."/>
            <person name="Lang D."/>
            <person name="Vosolsobe S."/>
            <person name="Rombauts S."/>
            <person name="Wilhelmsson P.K.I."/>
            <person name="Janitza P."/>
            <person name="Kern R."/>
            <person name="Heyl A."/>
            <person name="Rumpler F."/>
            <person name="Villalobos L.I.A.C."/>
            <person name="Clay J.M."/>
            <person name="Skokan R."/>
            <person name="Toyoda A."/>
            <person name="Suzuki Y."/>
            <person name="Kagoshima H."/>
            <person name="Schijlen E."/>
            <person name="Tajeshwar N."/>
            <person name="Catarino B."/>
            <person name="Hetherington A.J."/>
            <person name="Saltykova A."/>
            <person name="Bonnot C."/>
            <person name="Breuninger H."/>
            <person name="Symeonidi A."/>
            <person name="Radhakrishnan G.V."/>
            <person name="Van Nieuwerburgh F."/>
            <person name="Deforce D."/>
            <person name="Chang C."/>
            <person name="Karol K.G."/>
            <person name="Hedrich R."/>
            <person name="Ulvskov P."/>
            <person name="Glockner G."/>
            <person name="Delwiche C.F."/>
            <person name="Petrasek J."/>
            <person name="Van de Peer Y."/>
            <person name="Friml J."/>
            <person name="Beilby M."/>
            <person name="Dolan L."/>
            <person name="Kohara Y."/>
            <person name="Sugano S."/>
            <person name="Fujiyama A."/>
            <person name="Delaux P.-M."/>
            <person name="Quint M."/>
            <person name="TheiBen G."/>
            <person name="Hagemann M."/>
            <person name="Harholt J."/>
            <person name="Dunand C."/>
            <person name="Zachgo S."/>
            <person name="Langdale J."/>
            <person name="Maumus F."/>
            <person name="Straeten D.V.D."/>
            <person name="Gould S.B."/>
            <person name="Rensing S.A."/>
        </authorList>
    </citation>
    <scope>NUCLEOTIDE SEQUENCE [LARGE SCALE GENOMIC DNA]</scope>
    <source>
        <strain evidence="3 4">S276</strain>
    </source>
</reference>
<feature type="region of interest" description="Disordered" evidence="1">
    <location>
        <begin position="662"/>
        <end position="724"/>
    </location>
</feature>
<proteinExistence type="predicted"/>
<dbReference type="CDD" id="cd00060">
    <property type="entry name" value="FHA"/>
    <property type="match status" value="1"/>
</dbReference>
<dbReference type="Gramene" id="GBG62743">
    <property type="protein sequence ID" value="GBG62743"/>
    <property type="gene ID" value="CBR_g31760"/>
</dbReference>
<feature type="region of interest" description="Disordered" evidence="1">
    <location>
        <begin position="831"/>
        <end position="882"/>
    </location>
</feature>
<dbReference type="AlphaFoldDB" id="A0A388JYG4"/>
<dbReference type="SUPFAM" id="SSF49879">
    <property type="entry name" value="SMAD/FHA domain"/>
    <property type="match status" value="1"/>
</dbReference>
<feature type="compositionally biased region" description="Basic and acidic residues" evidence="1">
    <location>
        <begin position="752"/>
        <end position="761"/>
    </location>
</feature>
<feature type="compositionally biased region" description="Basic and acidic residues" evidence="1">
    <location>
        <begin position="211"/>
        <end position="227"/>
    </location>
</feature>
<feature type="domain" description="FHA" evidence="2">
    <location>
        <begin position="133"/>
        <end position="182"/>
    </location>
</feature>
<evidence type="ECO:0000259" key="2">
    <source>
        <dbReference type="PROSITE" id="PS50006"/>
    </source>
</evidence>
<sequence>MAEHHNRTMAGDYFNRAMAGDYFNRVMAGDQSQMIAGDQCQMMAGDHNRTTNAVSRSVVGYVQIAKKRRNSKSDHPAEEEENKERAALGLETVLEDTRGTEKEMKQEDKEEEKEEEKGEENEEVVWLRCGRAVTFGRHYMSTVRLRDVYASRHHAAIIVTPEGVVWLCDTSANGVYASQIRRRRTGDANLRGDGRRDPYELDGRDRRRRDGSKAEVQLDNRGRLEGTSSFRKDSDSLLTVSWLGGGGNSIVLPPSTSLLVFMGCNLDREAMEHRRDRLCKDVRVDVHRAAAEQREAMAALLSQRPAPTDCSCFDIVVFSGKKSWKEAAAELAMRRGGNSHNPSITMMCKKSPWSSPRCHGGAKEEPIVKRRRCVDDHSAAAAAAAADVANIPASRRTPAAAADKKSKHDEERKRRASCARNSSPTDSADPLDRRGGKHDVSCRCIGQSCRLQDLSGNCRDRIISPTENDCCCGDNTRGGDDAHHDDAQHTDCTMAPPSPMLVTSDRISTRWEDGIRRQEMGQRRRDHAGSQVGSQTRAGGNMESTSCCANVSAHGRHGAGHGERADDAGGGGGDADEADIGDGFQVGDEEDDGSQVSRGLRSRSPSAALVVMEFNRLPPYVRRQLQNLPSGNDASSSPSNGIFLSRAASGIYKIYRIGKEEGDGKSARLPDNDKVPSGAIGTEAARDPGRDPRHVQNMKNDDDNKGEERDRDEEAANVSARDGGLPSCGCTVGERCGAPGSACRACGFRTEEDVHHGDDRLPALQRREKRGADLNLSRPSRRPIQAFSLFHLYAPKGHLVHRQRKPSGREKVRGKVSKIIIVKRRDKIYEKKRASSQNSAATDKKKKKSLDIDDKRTTNSPPWPSKPADLLPSRLVKGRPAC</sequence>
<dbReference type="InterPro" id="IPR008984">
    <property type="entry name" value="SMAD_FHA_dom_sf"/>
</dbReference>
<feature type="compositionally biased region" description="Basic and acidic residues" evidence="1">
    <location>
        <begin position="662"/>
        <end position="674"/>
    </location>
</feature>
<dbReference type="InterPro" id="IPR000253">
    <property type="entry name" value="FHA_dom"/>
</dbReference>
<dbReference type="Pfam" id="PF00498">
    <property type="entry name" value="FHA"/>
    <property type="match status" value="1"/>
</dbReference>
<feature type="compositionally biased region" description="Basic and acidic residues" evidence="1">
    <location>
        <begin position="190"/>
        <end position="205"/>
    </location>
</feature>
<evidence type="ECO:0000256" key="1">
    <source>
        <dbReference type="SAM" id="MobiDB-lite"/>
    </source>
</evidence>
<feature type="region of interest" description="Disordered" evidence="1">
    <location>
        <begin position="66"/>
        <end position="121"/>
    </location>
</feature>
<dbReference type="PROSITE" id="PS50006">
    <property type="entry name" value="FHA_DOMAIN"/>
    <property type="match status" value="1"/>
</dbReference>
<feature type="compositionally biased region" description="Polar residues" evidence="1">
    <location>
        <begin position="531"/>
        <end position="549"/>
    </location>
</feature>
<keyword evidence="4" id="KW-1185">Reference proteome</keyword>
<gene>
    <name evidence="3" type="ORF">CBR_g31760</name>
</gene>
<dbReference type="Gene3D" id="2.60.200.20">
    <property type="match status" value="1"/>
</dbReference>
<feature type="compositionally biased region" description="Basic and acidic residues" evidence="1">
    <location>
        <begin position="402"/>
        <end position="413"/>
    </location>
</feature>
<organism evidence="3 4">
    <name type="scientific">Chara braunii</name>
    <name type="common">Braun's stonewort</name>
    <dbReference type="NCBI Taxonomy" id="69332"/>
    <lineage>
        <taxon>Eukaryota</taxon>
        <taxon>Viridiplantae</taxon>
        <taxon>Streptophyta</taxon>
        <taxon>Charophyceae</taxon>
        <taxon>Charales</taxon>
        <taxon>Characeae</taxon>
        <taxon>Chara</taxon>
    </lineage>
</organism>
<evidence type="ECO:0000313" key="4">
    <source>
        <dbReference type="Proteomes" id="UP000265515"/>
    </source>
</evidence>
<feature type="compositionally biased region" description="Basic and acidic residues" evidence="1">
    <location>
        <begin position="71"/>
        <end position="86"/>
    </location>
</feature>
<feature type="region of interest" description="Disordered" evidence="1">
    <location>
        <begin position="393"/>
        <end position="435"/>
    </location>
</feature>
<protein>
    <recommendedName>
        <fullName evidence="2">FHA domain-containing protein</fullName>
    </recommendedName>
</protein>
<comment type="caution">
    <text evidence="3">The sequence shown here is derived from an EMBL/GenBank/DDBJ whole genome shotgun (WGS) entry which is preliminary data.</text>
</comment>
<dbReference type="Proteomes" id="UP000265515">
    <property type="component" value="Unassembled WGS sequence"/>
</dbReference>
<feature type="region of interest" description="Disordered" evidence="1">
    <location>
        <begin position="517"/>
        <end position="603"/>
    </location>
</feature>
<feature type="region of interest" description="Disordered" evidence="1">
    <location>
        <begin position="752"/>
        <end position="779"/>
    </location>
</feature>
<feature type="compositionally biased region" description="Basic and acidic residues" evidence="1">
    <location>
        <begin position="95"/>
        <end position="108"/>
    </location>
</feature>
<dbReference type="EMBL" id="BFEA01000031">
    <property type="protein sequence ID" value="GBG62743.1"/>
    <property type="molecule type" value="Genomic_DNA"/>
</dbReference>
<feature type="region of interest" description="Disordered" evidence="1">
    <location>
        <begin position="187"/>
        <end position="227"/>
    </location>
</feature>